<evidence type="ECO:0000313" key="2">
    <source>
        <dbReference type="Proteomes" id="UP001212997"/>
    </source>
</evidence>
<organism evidence="1 2">
    <name type="scientific">Meripilus lineatus</name>
    <dbReference type="NCBI Taxonomy" id="2056292"/>
    <lineage>
        <taxon>Eukaryota</taxon>
        <taxon>Fungi</taxon>
        <taxon>Dikarya</taxon>
        <taxon>Basidiomycota</taxon>
        <taxon>Agaricomycotina</taxon>
        <taxon>Agaricomycetes</taxon>
        <taxon>Polyporales</taxon>
        <taxon>Meripilaceae</taxon>
        <taxon>Meripilus</taxon>
    </lineage>
</organism>
<evidence type="ECO:0000313" key="1">
    <source>
        <dbReference type="EMBL" id="KAJ3478797.1"/>
    </source>
</evidence>
<comment type="caution">
    <text evidence="1">The sequence shown here is derived from an EMBL/GenBank/DDBJ whole genome shotgun (WGS) entry which is preliminary data.</text>
</comment>
<name>A0AAD5UVA7_9APHY</name>
<proteinExistence type="predicted"/>
<gene>
    <name evidence="1" type="ORF">NLI96_g9506</name>
</gene>
<reference evidence="1" key="1">
    <citation type="submission" date="2022-07" db="EMBL/GenBank/DDBJ databases">
        <title>Genome Sequence of Physisporinus lineatus.</title>
        <authorList>
            <person name="Buettner E."/>
        </authorList>
    </citation>
    <scope>NUCLEOTIDE SEQUENCE</scope>
    <source>
        <strain evidence="1">VT162</strain>
    </source>
</reference>
<dbReference type="AlphaFoldDB" id="A0AAD5UVA7"/>
<protein>
    <submittedName>
        <fullName evidence="1">Uncharacterized protein</fullName>
    </submittedName>
</protein>
<dbReference type="Proteomes" id="UP001212997">
    <property type="component" value="Unassembled WGS sequence"/>
</dbReference>
<keyword evidence="2" id="KW-1185">Reference proteome</keyword>
<sequence length="167" mass="18961">MGRYKENVGGRKGSDALENTVAQRPCLRSLLDRMCDVKPGFAIRLMVAMILTLVNHGRIGEQDEKKTKIPKAIGVLIRSDITFWRMGHIFTTDELLSEVKRGSNKRVTEMLPSPKADDGAEVLKHHNRVPSPKVFVSDLVGKRKEEVVLLVGYPIRRKSDAERRWWA</sequence>
<accession>A0AAD5UVA7</accession>
<dbReference type="EMBL" id="JANAWD010000484">
    <property type="protein sequence ID" value="KAJ3478797.1"/>
    <property type="molecule type" value="Genomic_DNA"/>
</dbReference>